<gene>
    <name evidence="1" type="ORF">SAMN05192566_2040</name>
</gene>
<dbReference type="AlphaFoldDB" id="A0A1G9DX35"/>
<dbReference type="Proteomes" id="UP000198629">
    <property type="component" value="Unassembled WGS sequence"/>
</dbReference>
<evidence type="ECO:0000313" key="2">
    <source>
        <dbReference type="Proteomes" id="UP000198629"/>
    </source>
</evidence>
<evidence type="ECO:0000313" key="1">
    <source>
        <dbReference type="EMBL" id="SDK68455.1"/>
    </source>
</evidence>
<name>A0A1G9DX35_9PROT</name>
<reference evidence="2" key="1">
    <citation type="submission" date="2016-10" db="EMBL/GenBank/DDBJ databases">
        <authorList>
            <person name="Varghese N."/>
            <person name="Submissions S."/>
        </authorList>
    </citation>
    <scope>NUCLEOTIDE SEQUENCE [LARGE SCALE GENOMIC DNA]</scope>
    <source>
        <strain evidence="2">CBMB127</strain>
    </source>
</reference>
<proteinExistence type="predicted"/>
<accession>A0A1G9DX35</accession>
<dbReference type="OrthoDB" id="8538084at2"/>
<dbReference type="STRING" id="492660.SAMN05192566_2040"/>
<keyword evidence="2" id="KW-1185">Reference proteome</keyword>
<protein>
    <submittedName>
        <fullName evidence="1">Uncharacterized protein</fullName>
    </submittedName>
</protein>
<organism evidence="1 2">
    <name type="scientific">Methylophilus rhizosphaerae</name>
    <dbReference type="NCBI Taxonomy" id="492660"/>
    <lineage>
        <taxon>Bacteria</taxon>
        <taxon>Pseudomonadati</taxon>
        <taxon>Pseudomonadota</taxon>
        <taxon>Betaproteobacteria</taxon>
        <taxon>Nitrosomonadales</taxon>
        <taxon>Methylophilaceae</taxon>
        <taxon>Methylophilus</taxon>
    </lineage>
</organism>
<dbReference type="RefSeq" id="WP_091472050.1">
    <property type="nucleotide sequence ID" value="NZ_FNFX01000004.1"/>
</dbReference>
<dbReference type="EMBL" id="FNFX01000004">
    <property type="protein sequence ID" value="SDK68455.1"/>
    <property type="molecule type" value="Genomic_DNA"/>
</dbReference>
<sequence>MFKLKKWWWTQWQKLLGADRAYARYLAHFERYQTEVVDPELQQSLQLKPMSKEEFVQAWQKKTLKPTGKSCGCKSGGCC</sequence>